<evidence type="ECO:0000256" key="2">
    <source>
        <dbReference type="ARBA" id="ARBA00023235"/>
    </source>
</evidence>
<dbReference type="SUPFAM" id="SSF53697">
    <property type="entry name" value="SIS domain"/>
    <property type="match status" value="1"/>
</dbReference>
<name>A0A1G1W674_9BACT</name>
<comment type="similarity">
    <text evidence="1">Belongs to the PGI/PMI family.</text>
</comment>
<evidence type="ECO:0000313" key="4">
    <source>
        <dbReference type="EMBL" id="OGY23094.1"/>
    </source>
</evidence>
<evidence type="ECO:0000313" key="5">
    <source>
        <dbReference type="Proteomes" id="UP000177103"/>
    </source>
</evidence>
<sequence>MVELDNLGQIKALDTSNLLGSIVGLPDQIEQAWQEVQKIEVPEDYCRVKNIVVAGMGGSALGADFLRSVFPLDLPLETVREYKLGHAVNHNSLVILSSYSGDTEETLACAQEASNAGSKVIGISTGGKLIDFLQQKGLPYYQFVPNFNPCGQPRAGLGYSIAALGAFLQKCKIINLDDDRIKEIASHLRVLTGDLGVEKPLSENKAKKIASFLKERVVVIVGAEFLSGNAHIFANQLNETAKTLAFYFILPELNHHLMEGLENPKNLKDNLTFIFLKSSVYKDRIKKRMEITQEIISEKRITYFDYEPTGLTEVLQAFEALAFSSYVSFYLGIVNGIDPTPTPWIKLFKEKLSESV</sequence>
<accession>A0A1G1W674</accession>
<dbReference type="InterPro" id="IPR001347">
    <property type="entry name" value="SIS_dom"/>
</dbReference>
<protein>
    <recommendedName>
        <fullName evidence="3">SIS domain-containing protein</fullName>
    </recommendedName>
</protein>
<gene>
    <name evidence="4" type="ORF">A2Y57_01460</name>
</gene>
<dbReference type="GO" id="GO:1901135">
    <property type="term" value="P:carbohydrate derivative metabolic process"/>
    <property type="evidence" value="ECO:0007669"/>
    <property type="project" value="InterPro"/>
</dbReference>
<organism evidence="4 5">
    <name type="scientific">Candidatus Woykebacteria bacterium RBG_13_40_7b</name>
    <dbReference type="NCBI Taxonomy" id="1802594"/>
    <lineage>
        <taxon>Bacteria</taxon>
        <taxon>Candidatus Woykeibacteriota</taxon>
    </lineage>
</organism>
<dbReference type="Pfam" id="PF10432">
    <property type="entry name" value="bact-PGI_C"/>
    <property type="match status" value="1"/>
</dbReference>
<dbReference type="CDD" id="cd05637">
    <property type="entry name" value="SIS_PGI_PMI_2"/>
    <property type="match status" value="1"/>
</dbReference>
<dbReference type="InterPro" id="IPR046348">
    <property type="entry name" value="SIS_dom_sf"/>
</dbReference>
<feature type="domain" description="SIS" evidence="3">
    <location>
        <begin position="41"/>
        <end position="172"/>
    </location>
</feature>
<comment type="caution">
    <text evidence="4">The sequence shown here is derived from an EMBL/GenBank/DDBJ whole genome shotgun (WGS) entry which is preliminary data.</text>
</comment>
<dbReference type="GO" id="GO:0005975">
    <property type="term" value="P:carbohydrate metabolic process"/>
    <property type="evidence" value="ECO:0007669"/>
    <property type="project" value="InterPro"/>
</dbReference>
<dbReference type="InterPro" id="IPR019490">
    <property type="entry name" value="Glu6P/Mann6P_isomerase_C"/>
</dbReference>
<dbReference type="GO" id="GO:0097367">
    <property type="term" value="F:carbohydrate derivative binding"/>
    <property type="evidence" value="ECO:0007669"/>
    <property type="project" value="InterPro"/>
</dbReference>
<evidence type="ECO:0000259" key="3">
    <source>
        <dbReference type="PROSITE" id="PS51464"/>
    </source>
</evidence>
<reference evidence="4 5" key="1">
    <citation type="journal article" date="2016" name="Nat. Commun.">
        <title>Thousands of microbial genomes shed light on interconnected biogeochemical processes in an aquifer system.</title>
        <authorList>
            <person name="Anantharaman K."/>
            <person name="Brown C.T."/>
            <person name="Hug L.A."/>
            <person name="Sharon I."/>
            <person name="Castelle C.J."/>
            <person name="Probst A.J."/>
            <person name="Thomas B.C."/>
            <person name="Singh A."/>
            <person name="Wilkins M.J."/>
            <person name="Karaoz U."/>
            <person name="Brodie E.L."/>
            <person name="Williams K.H."/>
            <person name="Hubbard S.S."/>
            <person name="Banfield J.F."/>
        </authorList>
    </citation>
    <scope>NUCLEOTIDE SEQUENCE [LARGE SCALE GENOMIC DNA]</scope>
</reference>
<dbReference type="PROSITE" id="PS51464">
    <property type="entry name" value="SIS"/>
    <property type="match status" value="1"/>
</dbReference>
<evidence type="ECO:0000256" key="1">
    <source>
        <dbReference type="ARBA" id="ARBA00010523"/>
    </source>
</evidence>
<keyword evidence="2" id="KW-0413">Isomerase</keyword>
<dbReference type="Proteomes" id="UP000177103">
    <property type="component" value="Unassembled WGS sequence"/>
</dbReference>
<dbReference type="AlphaFoldDB" id="A0A1G1W674"/>
<dbReference type="EMBL" id="MHCQ01000047">
    <property type="protein sequence ID" value="OGY23094.1"/>
    <property type="molecule type" value="Genomic_DNA"/>
</dbReference>
<dbReference type="GO" id="GO:0004347">
    <property type="term" value="F:glucose-6-phosphate isomerase activity"/>
    <property type="evidence" value="ECO:0007669"/>
    <property type="project" value="InterPro"/>
</dbReference>
<dbReference type="GO" id="GO:0004476">
    <property type="term" value="F:mannose-6-phosphate isomerase activity"/>
    <property type="evidence" value="ECO:0007669"/>
    <property type="project" value="InterPro"/>
</dbReference>
<proteinExistence type="inferred from homology"/>
<dbReference type="Gene3D" id="3.40.50.10490">
    <property type="entry name" value="Glucose-6-phosphate isomerase like protein, domain 1"/>
    <property type="match status" value="2"/>
</dbReference>